<sequence length="259" mass="27836">MSGGGFLASQGGSQSSPGGGAKGRGNQALRPVTIHQILNATQAFQDSEFYIDDAEVKDVTLVVCIRNIATAQTNITMLVEDGTGQIDARTWKDPQDETPQEDYPINSYVRIIGQIKTFSNKRHLNVNRIRRVEDQNEVLFHAVEAIYVHKYYSEGPPGGAGGVGALGNAPYNGGAANPYANGGETSGGGGETYSDLPTLQRSIMQTVLANKSDEGVNINAILRAVGGDPDRVRMEYQQLIDEGHLYQTIDDDHVLPTAS</sequence>
<reference evidence="8 9" key="1">
    <citation type="submission" date="2021-12" db="EMBL/GenBank/DDBJ databases">
        <title>High titer production of polyol ester of fatty acids by Rhodotorula paludigena BS15 towards product separation-free biomass refinery.</title>
        <authorList>
            <person name="Mano J."/>
            <person name="Ono H."/>
            <person name="Tanaka T."/>
            <person name="Naito K."/>
            <person name="Sushida H."/>
            <person name="Ike M."/>
            <person name="Tokuyasu K."/>
            <person name="Kitaoka M."/>
        </authorList>
    </citation>
    <scope>NUCLEOTIDE SEQUENCE [LARGE SCALE GENOMIC DNA]</scope>
    <source>
        <strain evidence="8 9">BS15</strain>
    </source>
</reference>
<evidence type="ECO:0000313" key="9">
    <source>
        <dbReference type="Proteomes" id="UP001342314"/>
    </source>
</evidence>
<dbReference type="GO" id="GO:0006289">
    <property type="term" value="P:nucleotide-excision repair"/>
    <property type="evidence" value="ECO:0007669"/>
    <property type="project" value="TreeGrafter"/>
</dbReference>
<dbReference type="AlphaFoldDB" id="A0AAV5GII1"/>
<dbReference type="SUPFAM" id="SSF46785">
    <property type="entry name" value="Winged helix' DNA-binding domain"/>
    <property type="match status" value="1"/>
</dbReference>
<proteinExistence type="inferred from homology"/>
<keyword evidence="3" id="KW-0235">DNA replication</keyword>
<comment type="caution">
    <text evidence="8">The sequence shown here is derived from an EMBL/GenBank/DDBJ whole genome shotgun (WGS) entry which is preliminary data.</text>
</comment>
<name>A0AAV5GII1_9BASI</name>
<dbReference type="GO" id="GO:0035861">
    <property type="term" value="C:site of double-strand break"/>
    <property type="evidence" value="ECO:0007669"/>
    <property type="project" value="TreeGrafter"/>
</dbReference>
<dbReference type="InterPro" id="IPR040260">
    <property type="entry name" value="RFA2-like"/>
</dbReference>
<feature type="region of interest" description="Disordered" evidence="6">
    <location>
        <begin position="1"/>
        <end position="26"/>
    </location>
</feature>
<accession>A0AAV5GII1</accession>
<comment type="similarity">
    <text evidence="2">Belongs to the replication factor A protein 2 family.</text>
</comment>
<dbReference type="InterPro" id="IPR012340">
    <property type="entry name" value="NA-bd_OB-fold"/>
</dbReference>
<dbReference type="InterPro" id="IPR036388">
    <property type="entry name" value="WH-like_DNA-bd_sf"/>
</dbReference>
<dbReference type="PANTHER" id="PTHR13989:SF16">
    <property type="entry name" value="REPLICATION PROTEIN A2"/>
    <property type="match status" value="1"/>
</dbReference>
<dbReference type="InterPro" id="IPR014892">
    <property type="entry name" value="RPA_C"/>
</dbReference>
<evidence type="ECO:0000256" key="1">
    <source>
        <dbReference type="ARBA" id="ARBA00004123"/>
    </source>
</evidence>
<evidence type="ECO:0000256" key="3">
    <source>
        <dbReference type="ARBA" id="ARBA00022705"/>
    </source>
</evidence>
<evidence type="ECO:0000256" key="6">
    <source>
        <dbReference type="SAM" id="MobiDB-lite"/>
    </source>
</evidence>
<dbReference type="PIRSF" id="PIRSF036949">
    <property type="entry name" value="RPA32"/>
    <property type="match status" value="1"/>
</dbReference>
<dbReference type="InterPro" id="IPR036390">
    <property type="entry name" value="WH_DNA-bd_sf"/>
</dbReference>
<dbReference type="PANTHER" id="PTHR13989">
    <property type="entry name" value="REPLICATION PROTEIN A-RELATED"/>
    <property type="match status" value="1"/>
</dbReference>
<dbReference type="EMBL" id="BQKY01000003">
    <property type="protein sequence ID" value="GJN88478.1"/>
    <property type="molecule type" value="Genomic_DNA"/>
</dbReference>
<evidence type="ECO:0000259" key="7">
    <source>
        <dbReference type="Pfam" id="PF08784"/>
    </source>
</evidence>
<dbReference type="InterPro" id="IPR014646">
    <property type="entry name" value="Rfa2/RPA32"/>
</dbReference>
<dbReference type="Proteomes" id="UP001342314">
    <property type="component" value="Unassembled WGS sequence"/>
</dbReference>
<evidence type="ECO:0000256" key="5">
    <source>
        <dbReference type="ARBA" id="ARBA00023242"/>
    </source>
</evidence>
<dbReference type="GO" id="GO:0000724">
    <property type="term" value="P:double-strand break repair via homologous recombination"/>
    <property type="evidence" value="ECO:0007669"/>
    <property type="project" value="TreeGrafter"/>
</dbReference>
<dbReference type="SUPFAM" id="SSF50249">
    <property type="entry name" value="Nucleic acid-binding proteins"/>
    <property type="match status" value="1"/>
</dbReference>
<dbReference type="GO" id="GO:0003697">
    <property type="term" value="F:single-stranded DNA binding"/>
    <property type="evidence" value="ECO:0007669"/>
    <property type="project" value="TreeGrafter"/>
</dbReference>
<evidence type="ECO:0000313" key="8">
    <source>
        <dbReference type="EMBL" id="GJN88478.1"/>
    </source>
</evidence>
<dbReference type="Gene3D" id="2.40.50.140">
    <property type="entry name" value="Nucleic acid-binding proteins"/>
    <property type="match status" value="1"/>
</dbReference>
<dbReference type="GO" id="GO:0006260">
    <property type="term" value="P:DNA replication"/>
    <property type="evidence" value="ECO:0007669"/>
    <property type="project" value="UniProtKB-KW"/>
</dbReference>
<keyword evidence="9" id="KW-1185">Reference proteome</keyword>
<dbReference type="Pfam" id="PF08784">
    <property type="entry name" value="RPA_C"/>
    <property type="match status" value="1"/>
</dbReference>
<evidence type="ECO:0000256" key="2">
    <source>
        <dbReference type="ARBA" id="ARBA00007815"/>
    </source>
</evidence>
<organism evidence="8 9">
    <name type="scientific">Rhodotorula paludigena</name>
    <dbReference type="NCBI Taxonomy" id="86838"/>
    <lineage>
        <taxon>Eukaryota</taxon>
        <taxon>Fungi</taxon>
        <taxon>Dikarya</taxon>
        <taxon>Basidiomycota</taxon>
        <taxon>Pucciniomycotina</taxon>
        <taxon>Microbotryomycetes</taxon>
        <taxon>Sporidiobolales</taxon>
        <taxon>Sporidiobolaceae</taxon>
        <taxon>Rhodotorula</taxon>
    </lineage>
</organism>
<keyword evidence="5" id="KW-0539">Nucleus</keyword>
<dbReference type="Gene3D" id="1.10.10.10">
    <property type="entry name" value="Winged helix-like DNA-binding domain superfamily/Winged helix DNA-binding domain"/>
    <property type="match status" value="1"/>
</dbReference>
<evidence type="ECO:0000256" key="4">
    <source>
        <dbReference type="ARBA" id="ARBA00023125"/>
    </source>
</evidence>
<protein>
    <recommendedName>
        <fullName evidence="7">Replication protein A C-terminal domain-containing protein</fullName>
    </recommendedName>
</protein>
<dbReference type="GO" id="GO:0000781">
    <property type="term" value="C:chromosome, telomeric region"/>
    <property type="evidence" value="ECO:0007669"/>
    <property type="project" value="TreeGrafter"/>
</dbReference>
<comment type="subcellular location">
    <subcellularLocation>
        <location evidence="1">Nucleus</location>
    </subcellularLocation>
</comment>
<dbReference type="GO" id="GO:0005662">
    <property type="term" value="C:DNA replication factor A complex"/>
    <property type="evidence" value="ECO:0007669"/>
    <property type="project" value="TreeGrafter"/>
</dbReference>
<dbReference type="CDD" id="cd04478">
    <property type="entry name" value="RPA2_DBD_D"/>
    <property type="match status" value="1"/>
</dbReference>
<keyword evidence="4" id="KW-0238">DNA-binding</keyword>
<gene>
    <name evidence="8" type="ORF">Rhopal_001444-T1</name>
</gene>
<feature type="domain" description="Replication protein A C-terminal" evidence="7">
    <location>
        <begin position="159"/>
        <end position="252"/>
    </location>
</feature>